<feature type="domain" description="DUF362" evidence="1">
    <location>
        <begin position="54"/>
        <end position="173"/>
    </location>
</feature>
<dbReference type="InterPro" id="IPR007160">
    <property type="entry name" value="DUF362"/>
</dbReference>
<protein>
    <recommendedName>
        <fullName evidence="1">DUF362 domain-containing protein</fullName>
    </recommendedName>
</protein>
<dbReference type="Pfam" id="PF04015">
    <property type="entry name" value="DUF362"/>
    <property type="match status" value="1"/>
</dbReference>
<proteinExistence type="predicted"/>
<evidence type="ECO:0000313" key="3">
    <source>
        <dbReference type="Proteomes" id="UP001595898"/>
    </source>
</evidence>
<accession>A0ABD5PML0</accession>
<dbReference type="Proteomes" id="UP001595898">
    <property type="component" value="Unassembled WGS sequence"/>
</dbReference>
<dbReference type="EMBL" id="JBHSFA010000004">
    <property type="protein sequence ID" value="MFC4541767.1"/>
    <property type="molecule type" value="Genomic_DNA"/>
</dbReference>
<sequence length="306" mass="31824">MSTVRGVTIDEHERGRGWTPEVDARMAALETPIRRLLEPRTASLADADRITLVPDAHYPFHPSSGVVTDPAVIGALVAYLERETSAAIAVAGSSEYVSAERTGEYLGYDDVLERFDASLFDPADAPRNDETVRLGDQPVALAVPDRLASGSVIPVPALRPTRDGPIAGGMRTLARHVDCSIDGGVAGAAAAAVVDPELAVLDATIAYAGEPYAAETLFAGPTAAVDAVGARLLDRSLADDEALEYGLGAGDPDGIRVDGVDVAALRDRCPSGELPPPTDPHPAVSIAYRTYAAVSGDGVPPQLDGR</sequence>
<evidence type="ECO:0000259" key="1">
    <source>
        <dbReference type="Pfam" id="PF04015"/>
    </source>
</evidence>
<name>A0ABD5PML0_9EURY</name>
<reference evidence="2 3" key="1">
    <citation type="journal article" date="2019" name="Int. J. Syst. Evol. Microbiol.">
        <title>The Global Catalogue of Microorganisms (GCM) 10K type strain sequencing project: providing services to taxonomists for standard genome sequencing and annotation.</title>
        <authorList>
            <consortium name="The Broad Institute Genomics Platform"/>
            <consortium name="The Broad Institute Genome Sequencing Center for Infectious Disease"/>
            <person name="Wu L."/>
            <person name="Ma J."/>
        </authorList>
    </citation>
    <scope>NUCLEOTIDE SEQUENCE [LARGE SCALE GENOMIC DNA]</scope>
    <source>
        <strain evidence="2 3">WLHS5</strain>
    </source>
</reference>
<dbReference type="RefSeq" id="WP_250142599.1">
    <property type="nucleotide sequence ID" value="NZ_JALIQP010000008.1"/>
</dbReference>
<gene>
    <name evidence="2" type="ORF">ACFO5R_07485</name>
</gene>
<organism evidence="2 3">
    <name type="scientific">Halosolutus amylolyticus</name>
    <dbReference type="NCBI Taxonomy" id="2932267"/>
    <lineage>
        <taxon>Archaea</taxon>
        <taxon>Methanobacteriati</taxon>
        <taxon>Methanobacteriota</taxon>
        <taxon>Stenosarchaea group</taxon>
        <taxon>Halobacteria</taxon>
        <taxon>Halobacteriales</taxon>
        <taxon>Natrialbaceae</taxon>
        <taxon>Halosolutus</taxon>
    </lineage>
</organism>
<evidence type="ECO:0000313" key="2">
    <source>
        <dbReference type="EMBL" id="MFC4541767.1"/>
    </source>
</evidence>
<dbReference type="AlphaFoldDB" id="A0ABD5PML0"/>
<keyword evidence="3" id="KW-1185">Reference proteome</keyword>
<comment type="caution">
    <text evidence="2">The sequence shown here is derived from an EMBL/GenBank/DDBJ whole genome shotgun (WGS) entry which is preliminary data.</text>
</comment>